<evidence type="ECO:0000313" key="3">
    <source>
        <dbReference type="Proteomes" id="UP001483337"/>
    </source>
</evidence>
<dbReference type="SUPFAM" id="SSF48452">
    <property type="entry name" value="TPR-like"/>
    <property type="match status" value="3"/>
</dbReference>
<reference evidence="2 3" key="1">
    <citation type="submission" date="2024-04" db="EMBL/GenBank/DDBJ databases">
        <title>Okeanomitos corallinicola gen. &amp; sp. nov. (Nostocales, Cyanobacteria), a new toxic marine heterocyst-forming cyanobacterium from a coral reef.</title>
        <authorList>
            <person name="Li H."/>
            <person name="Li R."/>
            <person name="Kang J."/>
            <person name="Hii K.S."/>
            <person name="Mohamed H.F."/>
            <person name="Xu X."/>
            <person name="Luo Z."/>
        </authorList>
    </citation>
    <scope>NUCLEOTIDE SEQUENCE [LARGE SCALE GENOMIC DNA]</scope>
    <source>
        <strain evidence="2 3">TIOX110</strain>
    </source>
</reference>
<dbReference type="Pfam" id="PF12770">
    <property type="entry name" value="CHAT"/>
    <property type="match status" value="1"/>
</dbReference>
<dbReference type="InterPro" id="IPR011990">
    <property type="entry name" value="TPR-like_helical_dom_sf"/>
</dbReference>
<dbReference type="RefSeq" id="WP_353932187.1">
    <property type="nucleotide sequence ID" value="NZ_CP150886.1"/>
</dbReference>
<keyword evidence="3" id="KW-1185">Reference proteome</keyword>
<protein>
    <submittedName>
        <fullName evidence="2">CHAT domain-containing tetratricopeptide repeat protein</fullName>
    </submittedName>
</protein>
<dbReference type="InterPro" id="IPR019734">
    <property type="entry name" value="TPR_rpt"/>
</dbReference>
<sequence length="1018" mass="115846">MDAQRHQAYLDLTEELLRCDSTRAPEILQARREFVDTGWVEWLEQAAIRQEEQGNLQGANQIYNLRDYAAILVNLETVKITAPFWNELWQAILQSNCNSQVIEPLLRANLDKLTDAFAQILPSLAANLFSTIPPEGWTTIAGLFVNFSNLMFHFPLGIRANNLEIAIAGYNIALDIFTQDELPQQWAIVQNSLGAVYNNRLRGERAENLEQAIAHYQNALQVYTQDSLREEWAMLQNNLGTAYSSRILGDRAQNLEQAILCHQNSLQVYTEDDYPVDWARAQHNLGIAYRGRIQGEPDANLEQAIACFHKSLLVRTRSVLPTEWAETQKNLGVVYCDRQQGNKARNLERAINYLQNALQMYTQTEFPEKWAETQKNLGVVYWQRLEGEKAENIERAIACYQNALQVYTKAEFPETWAETQNALAVTWRQRILGEHHQNLEQAINCCQEALQVRTQAAFPMYHTETQLNLGLTYWDMHQLHLAYSAFVAAVDTVEFLRSEIVSGDIAKRKLAEEWHQLYINIVEVSLELAVNEPQYLSKAITYVERSKTRQLVELLLSRDNHSIFPPDIASQLQQLQDEINQGQQCIQSGTSANSTVLAQKLQKLRQQRNTLQDSYLAVGSRFDLAPFLASLDDRTAVIEWFIADGQIFTFVVTPNTGSSPAPNSETEANSFLCVEENQQRITVWRSTPEDLQDLTNWLEAYLKDYYQDKGSWRTQLMPRLEELARNLYFDRLLSQLPQGCNQLILIPHRFLHILPLHALPVFDTTLIDRFSRGIRYAPSCQLLQLAQTRQRPNFKHLFAIQNPTNDLSYAAIEVEVIRDKFEIATVFQQSAATKAAISNSLLQGIHCVHFACHGIFDLVSPLNSALQLADGPLTLAEILNLDLQQTRLVTLSACETGLTDPSSLSDEYIGLPSGFLYAGTPSLVSSLWTVNDLSTSFLMLQFYHNLRNGSSVGTALNLAQLWLRDVTKMELEKWVIQTQLPLPPAVRMALRRLLHKLQDDSKPFCDPFHWAGFCAVGV</sequence>
<dbReference type="Gene3D" id="1.25.40.10">
    <property type="entry name" value="Tetratricopeptide repeat domain"/>
    <property type="match status" value="3"/>
</dbReference>
<evidence type="ECO:0000313" key="2">
    <source>
        <dbReference type="EMBL" id="WZB89284.1"/>
    </source>
</evidence>
<accession>A0ABZ2UV78</accession>
<evidence type="ECO:0000259" key="1">
    <source>
        <dbReference type="Pfam" id="PF12770"/>
    </source>
</evidence>
<feature type="domain" description="CHAT" evidence="1">
    <location>
        <begin position="720"/>
        <end position="1017"/>
    </location>
</feature>
<dbReference type="EMBL" id="CP150886">
    <property type="protein sequence ID" value="WZB89284.1"/>
    <property type="molecule type" value="Genomic_DNA"/>
</dbReference>
<organism evidence="2 3">
    <name type="scientific">Okeanomitos corallinicola TIOX110</name>
    <dbReference type="NCBI Taxonomy" id="3133117"/>
    <lineage>
        <taxon>Bacteria</taxon>
        <taxon>Bacillati</taxon>
        <taxon>Cyanobacteriota</taxon>
        <taxon>Cyanophyceae</taxon>
        <taxon>Nostocales</taxon>
        <taxon>Aphanizomenonaceae</taxon>
        <taxon>Okeanomitos</taxon>
    </lineage>
</organism>
<proteinExistence type="predicted"/>
<dbReference type="InterPro" id="IPR024983">
    <property type="entry name" value="CHAT_dom"/>
</dbReference>
<gene>
    <name evidence="2" type="ORF">WJM97_06270</name>
</gene>
<dbReference type="PANTHER" id="PTHR10098">
    <property type="entry name" value="RAPSYN-RELATED"/>
    <property type="match status" value="1"/>
</dbReference>
<dbReference type="Proteomes" id="UP001483337">
    <property type="component" value="Chromosome"/>
</dbReference>
<dbReference type="SMART" id="SM00028">
    <property type="entry name" value="TPR"/>
    <property type="match status" value="7"/>
</dbReference>
<name>A0ABZ2UV78_9CYAN</name>